<dbReference type="SUPFAM" id="SSF49562">
    <property type="entry name" value="C2 domain (Calcium/lipid-binding domain, CaLB)"/>
    <property type="match status" value="1"/>
</dbReference>
<dbReference type="OMA" id="CFTPEYL"/>
<evidence type="ECO:0000313" key="6">
    <source>
        <dbReference type="EMBL" id="KRX03949.1"/>
    </source>
</evidence>
<dbReference type="InterPro" id="IPR000008">
    <property type="entry name" value="C2_dom"/>
</dbReference>
<dbReference type="OrthoDB" id="331948at2759"/>
<keyword evidence="2" id="KW-0106">Calcium</keyword>
<reference evidence="6 7" key="1">
    <citation type="journal article" date="2015" name="Sci. Rep.">
        <title>Genome of the facultative scuticociliatosis pathogen Pseudocohnilembus persalinus provides insight into its virulence through horizontal gene transfer.</title>
        <authorList>
            <person name="Xiong J."/>
            <person name="Wang G."/>
            <person name="Cheng J."/>
            <person name="Tian M."/>
            <person name="Pan X."/>
            <person name="Warren A."/>
            <person name="Jiang C."/>
            <person name="Yuan D."/>
            <person name="Miao W."/>
        </authorList>
    </citation>
    <scope>NUCLEOTIDE SEQUENCE [LARGE SCALE GENOMIC DNA]</scope>
    <source>
        <strain evidence="6">36N120E</strain>
    </source>
</reference>
<protein>
    <submittedName>
        <fullName evidence="6">C2 domain</fullName>
    </submittedName>
</protein>
<sequence length="555" mass="64610">MSIQQQVEQSFTNLGINLNSRLSQNDLIQALDQIIKGEFDREVAIQLFEQCETDYQNNIQVQDLVNIILKAIEILQQKVDNQQLHISQLSQQLQQAQQELQNQQGIARKNNFGIDTNSTLNVHCVEAKNLSAHQPFDSQPCCILTCGNQKFQTQQTQNGPTTEPQWDQQYEFSIQRGSEELIVEIIASNSRQQNNIILGECVIKLENLQNQEFISNWFDLYDENNQKLEAQIFLKIQYIYDYVKYYQDTIQELNSQIESNQNDLLDYQNDLNQILQCTGQRGSYAQPQIGNVINVNSMNQNNGLYQQQGFQNFQQDKQQMDQNAYMKPNQSNIVQSPYNQNDEVNHKGEFYVTGELQYMFYLALIIIALSLFQCLARSSFLDIVLGFSILFIAILDCFEKQYIKGMLFATGISVVLDVLWLHIFMGGLWSVEVHGDHDSQMQGTYQFVCVLAIIALILKVLLTYYLYEIYTKIDTYYTNKYCLDLGLLEYSFGHSQRNIFLEAFQQSENQNNNFNQFDDENNYQQQQYNNNYQNNANNNYGYYQEPNQVNQVVGY</sequence>
<comment type="caution">
    <text evidence="6">The sequence shown here is derived from an EMBL/GenBank/DDBJ whole genome shotgun (WGS) entry which is preliminary data.</text>
</comment>
<proteinExistence type="predicted"/>
<feature type="transmembrane region" description="Helical" evidence="4">
    <location>
        <begin position="379"/>
        <end position="398"/>
    </location>
</feature>
<dbReference type="InParanoid" id="A0A0V0QP70"/>
<evidence type="ECO:0000313" key="7">
    <source>
        <dbReference type="Proteomes" id="UP000054937"/>
    </source>
</evidence>
<dbReference type="CDD" id="cd00030">
    <property type="entry name" value="C2"/>
    <property type="match status" value="1"/>
</dbReference>
<evidence type="ECO:0000256" key="1">
    <source>
        <dbReference type="ARBA" id="ARBA00022723"/>
    </source>
</evidence>
<dbReference type="SUPFAM" id="SSF47473">
    <property type="entry name" value="EF-hand"/>
    <property type="match status" value="1"/>
</dbReference>
<dbReference type="Proteomes" id="UP000054937">
    <property type="component" value="Unassembled WGS sequence"/>
</dbReference>
<feature type="coiled-coil region" evidence="3">
    <location>
        <begin position="72"/>
        <end position="106"/>
    </location>
</feature>
<dbReference type="InterPro" id="IPR011992">
    <property type="entry name" value="EF-hand-dom_pair"/>
</dbReference>
<name>A0A0V0QP70_PSEPJ</name>
<dbReference type="PANTHER" id="PTHR45911:SF4">
    <property type="entry name" value="MULTIPLE C2 AND TRANSMEMBRANE DOMAIN-CONTAINING PROTEIN"/>
    <property type="match status" value="1"/>
</dbReference>
<dbReference type="Pfam" id="PF00168">
    <property type="entry name" value="C2"/>
    <property type="match status" value="1"/>
</dbReference>
<dbReference type="InterPro" id="IPR035892">
    <property type="entry name" value="C2_domain_sf"/>
</dbReference>
<dbReference type="GO" id="GO:0016020">
    <property type="term" value="C:membrane"/>
    <property type="evidence" value="ECO:0007669"/>
    <property type="project" value="TreeGrafter"/>
</dbReference>
<evidence type="ECO:0000256" key="3">
    <source>
        <dbReference type="SAM" id="Coils"/>
    </source>
</evidence>
<dbReference type="PANTHER" id="PTHR45911">
    <property type="entry name" value="C2 DOMAIN-CONTAINING PROTEIN"/>
    <property type="match status" value="1"/>
</dbReference>
<gene>
    <name evidence="6" type="ORF">PPERSA_12396</name>
</gene>
<dbReference type="GO" id="GO:0005509">
    <property type="term" value="F:calcium ion binding"/>
    <property type="evidence" value="ECO:0007669"/>
    <property type="project" value="TreeGrafter"/>
</dbReference>
<keyword evidence="4" id="KW-0472">Membrane</keyword>
<keyword evidence="3" id="KW-0175">Coiled coil</keyword>
<dbReference type="PROSITE" id="PS50004">
    <property type="entry name" value="C2"/>
    <property type="match status" value="1"/>
</dbReference>
<keyword evidence="1" id="KW-0479">Metal-binding</keyword>
<dbReference type="AlphaFoldDB" id="A0A0V0QP70"/>
<evidence type="ECO:0000259" key="5">
    <source>
        <dbReference type="PROSITE" id="PS50004"/>
    </source>
</evidence>
<keyword evidence="4" id="KW-0812">Transmembrane</keyword>
<organism evidence="6 7">
    <name type="scientific">Pseudocohnilembus persalinus</name>
    <name type="common">Ciliate</name>
    <dbReference type="NCBI Taxonomy" id="266149"/>
    <lineage>
        <taxon>Eukaryota</taxon>
        <taxon>Sar</taxon>
        <taxon>Alveolata</taxon>
        <taxon>Ciliophora</taxon>
        <taxon>Intramacronucleata</taxon>
        <taxon>Oligohymenophorea</taxon>
        <taxon>Scuticociliatia</taxon>
        <taxon>Philasterida</taxon>
        <taxon>Pseudocohnilembidae</taxon>
        <taxon>Pseudocohnilembus</taxon>
    </lineage>
</organism>
<accession>A0A0V0QP70</accession>
<dbReference type="SMART" id="SM00239">
    <property type="entry name" value="C2"/>
    <property type="match status" value="1"/>
</dbReference>
<evidence type="ECO:0000256" key="4">
    <source>
        <dbReference type="SAM" id="Phobius"/>
    </source>
</evidence>
<feature type="domain" description="C2" evidence="5">
    <location>
        <begin position="92"/>
        <end position="218"/>
    </location>
</feature>
<feature type="transmembrane region" description="Helical" evidence="4">
    <location>
        <begin position="405"/>
        <end position="425"/>
    </location>
</feature>
<keyword evidence="7" id="KW-1185">Reference proteome</keyword>
<evidence type="ECO:0000256" key="2">
    <source>
        <dbReference type="ARBA" id="ARBA00022837"/>
    </source>
</evidence>
<feature type="coiled-coil region" evidence="3">
    <location>
        <begin position="243"/>
        <end position="270"/>
    </location>
</feature>
<feature type="transmembrane region" description="Helical" evidence="4">
    <location>
        <begin position="445"/>
        <end position="467"/>
    </location>
</feature>
<feature type="transmembrane region" description="Helical" evidence="4">
    <location>
        <begin position="356"/>
        <end position="373"/>
    </location>
</feature>
<dbReference type="Gene3D" id="2.60.40.150">
    <property type="entry name" value="C2 domain"/>
    <property type="match status" value="1"/>
</dbReference>
<keyword evidence="4" id="KW-1133">Transmembrane helix</keyword>
<dbReference type="EMBL" id="LDAU01000122">
    <property type="protein sequence ID" value="KRX03949.1"/>
    <property type="molecule type" value="Genomic_DNA"/>
</dbReference>